<gene>
    <name evidence="1" type="ORF">BB934_14420</name>
</gene>
<dbReference type="Pfam" id="PF09650">
    <property type="entry name" value="PHA_gran_rgn"/>
    <property type="match status" value="1"/>
</dbReference>
<protein>
    <submittedName>
        <fullName evidence="1">Polyhydroxyalkanoic acid synthase</fullName>
    </submittedName>
</protein>
<dbReference type="AlphaFoldDB" id="A0A1B2EGZ9"/>
<name>A0A1B2EGZ9_9HYPH</name>
<dbReference type="InterPro" id="IPR013433">
    <property type="entry name" value="PHA_gran_rgn"/>
</dbReference>
<proteinExistence type="predicted"/>
<dbReference type="RefSeq" id="WP_099510264.1">
    <property type="nucleotide sequence ID" value="NZ_CP016616.1"/>
</dbReference>
<organism evidence="1">
    <name type="scientific">Microvirga ossetica</name>
    <dbReference type="NCBI Taxonomy" id="1882682"/>
    <lineage>
        <taxon>Bacteria</taxon>
        <taxon>Pseudomonadati</taxon>
        <taxon>Pseudomonadota</taxon>
        <taxon>Alphaproteobacteria</taxon>
        <taxon>Hyphomicrobiales</taxon>
        <taxon>Methylobacteriaceae</taxon>
        <taxon>Microvirga</taxon>
    </lineage>
</organism>
<sequence>MAKPLVVSIPHNLGQAEAQRRLQGGMTSLKSQFGDKVASIDESWSANRMDFRVGAMGQNVNGHLEVMQDHVRVEVQLPWILAMIAEKAKTFIQKQGTLLLEKK</sequence>
<dbReference type="OrthoDB" id="8853368at2"/>
<reference evidence="1" key="1">
    <citation type="submission" date="2016-07" db="EMBL/GenBank/DDBJ databases">
        <title>Microvirga ossetica sp. nov. a new species of rhizobia isolated from root nodules of the legume species Vicia alpestris Steven originated from North Ossetia region in the Caucasus.</title>
        <authorList>
            <person name="Safronova V.I."/>
            <person name="Kuznetsova I.G."/>
            <person name="Sazanova A.L."/>
            <person name="Belimov A."/>
            <person name="Andronov E."/>
            <person name="Osledkin Y.S."/>
            <person name="Onishchuk O.P."/>
            <person name="Kurchak O.N."/>
            <person name="Shaposhnikov A.I."/>
            <person name="Willems A."/>
            <person name="Tikhonovich I.A."/>
        </authorList>
    </citation>
    <scope>NUCLEOTIDE SEQUENCE [LARGE SCALE GENOMIC DNA]</scope>
    <source>
        <strain evidence="1">V5/3M</strain>
    </source>
</reference>
<dbReference type="EMBL" id="CP016616">
    <property type="protein sequence ID" value="ANY79261.1"/>
    <property type="molecule type" value="Genomic_DNA"/>
</dbReference>
<evidence type="ECO:0000313" key="1">
    <source>
        <dbReference type="EMBL" id="ANY79261.1"/>
    </source>
</evidence>
<dbReference type="KEGG" id="moc:BB934_14420"/>
<accession>A0A1B2EGZ9</accession>